<evidence type="ECO:0000313" key="7">
    <source>
        <dbReference type="Proteomes" id="UP001341840"/>
    </source>
</evidence>
<evidence type="ECO:0000256" key="3">
    <source>
        <dbReference type="ARBA" id="ARBA00022801"/>
    </source>
</evidence>
<proteinExistence type="inferred from homology"/>
<keyword evidence="3" id="KW-0378">Hydrolase</keyword>
<comment type="similarity">
    <text evidence="1">Belongs to the peptidase C48 family.</text>
</comment>
<protein>
    <recommendedName>
        <fullName evidence="5">Ubiquitin-like protease family profile domain-containing protein</fullName>
    </recommendedName>
</protein>
<organism evidence="6 7">
    <name type="scientific">Stylosanthes scabra</name>
    <dbReference type="NCBI Taxonomy" id="79078"/>
    <lineage>
        <taxon>Eukaryota</taxon>
        <taxon>Viridiplantae</taxon>
        <taxon>Streptophyta</taxon>
        <taxon>Embryophyta</taxon>
        <taxon>Tracheophyta</taxon>
        <taxon>Spermatophyta</taxon>
        <taxon>Magnoliopsida</taxon>
        <taxon>eudicotyledons</taxon>
        <taxon>Gunneridae</taxon>
        <taxon>Pentapetalae</taxon>
        <taxon>rosids</taxon>
        <taxon>fabids</taxon>
        <taxon>Fabales</taxon>
        <taxon>Fabaceae</taxon>
        <taxon>Papilionoideae</taxon>
        <taxon>50 kb inversion clade</taxon>
        <taxon>dalbergioids sensu lato</taxon>
        <taxon>Dalbergieae</taxon>
        <taxon>Pterocarpus clade</taxon>
        <taxon>Stylosanthes</taxon>
    </lineage>
</organism>
<sequence>MVPTMEKMIDEGAPSQSVLEVVPIYPTQEVIDISSGFEDEHEPQPDPIRIVVPKIEEGIITSPSARLITEVLMSMGQDKGEEPEPDSPPDPSIPSFNLNLDWSTPLVTEEQPPTILKEEFPLTARTMQVIEGMDEQVSGDRPPAVTPKTTQVMKDDLEERVAIWATVPKGDNEFETIFKLRGHRILEALRYQFTSMAPKSYIDIQVVTLMCHVLNADEDERFEKLVYCVPPEILQRMFATHNHNWMDKKKRRPHEISSLLNHTEFLAYLDREKLNSHRFSNILNQLLKWAGAPSILMKGSLSLLPTYINIPQQPNDFDCAIFVMKWMEMIDPTILAGCCTYNIEQWTEVSISVFPSN</sequence>
<dbReference type="EMBL" id="JASCZI010213209">
    <property type="protein sequence ID" value="MED6200991.1"/>
    <property type="molecule type" value="Genomic_DNA"/>
</dbReference>
<evidence type="ECO:0000259" key="5">
    <source>
        <dbReference type="Pfam" id="PF02902"/>
    </source>
</evidence>
<dbReference type="SUPFAM" id="SSF54001">
    <property type="entry name" value="Cysteine proteinases"/>
    <property type="match status" value="1"/>
</dbReference>
<keyword evidence="2" id="KW-0645">Protease</keyword>
<dbReference type="Gene3D" id="3.40.395.10">
    <property type="entry name" value="Adenoviral Proteinase, Chain A"/>
    <property type="match status" value="1"/>
</dbReference>
<evidence type="ECO:0000256" key="2">
    <source>
        <dbReference type="ARBA" id="ARBA00022670"/>
    </source>
</evidence>
<dbReference type="Pfam" id="PF02902">
    <property type="entry name" value="Peptidase_C48"/>
    <property type="match status" value="1"/>
</dbReference>
<comment type="caution">
    <text evidence="6">The sequence shown here is derived from an EMBL/GenBank/DDBJ whole genome shotgun (WGS) entry which is preliminary data.</text>
</comment>
<dbReference type="Proteomes" id="UP001341840">
    <property type="component" value="Unassembled WGS sequence"/>
</dbReference>
<name>A0ABU6XU04_9FABA</name>
<feature type="domain" description="Ubiquitin-like protease family profile" evidence="5">
    <location>
        <begin position="309"/>
        <end position="329"/>
    </location>
</feature>
<evidence type="ECO:0000256" key="4">
    <source>
        <dbReference type="SAM" id="MobiDB-lite"/>
    </source>
</evidence>
<evidence type="ECO:0000256" key="1">
    <source>
        <dbReference type="ARBA" id="ARBA00005234"/>
    </source>
</evidence>
<feature type="region of interest" description="Disordered" evidence="4">
    <location>
        <begin position="77"/>
        <end position="97"/>
    </location>
</feature>
<dbReference type="InterPro" id="IPR003653">
    <property type="entry name" value="Peptidase_C48_C"/>
</dbReference>
<evidence type="ECO:0000313" key="6">
    <source>
        <dbReference type="EMBL" id="MED6200991.1"/>
    </source>
</evidence>
<reference evidence="6 7" key="1">
    <citation type="journal article" date="2023" name="Plants (Basel)">
        <title>Bridging the Gap: Combining Genomics and Transcriptomics Approaches to Understand Stylosanthes scabra, an Orphan Legume from the Brazilian Caatinga.</title>
        <authorList>
            <person name="Ferreira-Neto J.R.C."/>
            <person name="da Silva M.D."/>
            <person name="Binneck E."/>
            <person name="de Melo N.F."/>
            <person name="da Silva R.H."/>
            <person name="de Melo A.L.T.M."/>
            <person name="Pandolfi V."/>
            <person name="Bustamante F.O."/>
            <person name="Brasileiro-Vidal A.C."/>
            <person name="Benko-Iseppon A.M."/>
        </authorList>
    </citation>
    <scope>NUCLEOTIDE SEQUENCE [LARGE SCALE GENOMIC DNA]</scope>
    <source>
        <tissue evidence="6">Leaves</tissue>
    </source>
</reference>
<keyword evidence="7" id="KW-1185">Reference proteome</keyword>
<gene>
    <name evidence="6" type="ORF">PIB30_090616</name>
</gene>
<dbReference type="InterPro" id="IPR038765">
    <property type="entry name" value="Papain-like_cys_pep_sf"/>
</dbReference>
<accession>A0ABU6XU04</accession>